<evidence type="ECO:0000259" key="4">
    <source>
        <dbReference type="Pfam" id="PF03328"/>
    </source>
</evidence>
<keyword evidence="2" id="KW-0479">Metal-binding</keyword>
<evidence type="ECO:0000313" key="6">
    <source>
        <dbReference type="Proteomes" id="UP001527866"/>
    </source>
</evidence>
<feature type="domain" description="HpcH/HpaI aldolase/citrate lyase" evidence="4">
    <location>
        <begin position="8"/>
        <end position="239"/>
    </location>
</feature>
<evidence type="ECO:0000256" key="1">
    <source>
        <dbReference type="ARBA" id="ARBA00001946"/>
    </source>
</evidence>
<evidence type="ECO:0000256" key="3">
    <source>
        <dbReference type="ARBA" id="ARBA00022842"/>
    </source>
</evidence>
<comment type="caution">
    <text evidence="5">The sequence shown here is derived from an EMBL/GenBank/DDBJ whole genome shotgun (WGS) entry which is preliminary data.</text>
</comment>
<dbReference type="InterPro" id="IPR015813">
    <property type="entry name" value="Pyrv/PenolPyrv_kinase-like_dom"/>
</dbReference>
<dbReference type="PANTHER" id="PTHR32308">
    <property type="entry name" value="LYASE BETA SUBUNIT, PUTATIVE (AFU_ORTHOLOGUE AFUA_4G13030)-RELATED"/>
    <property type="match status" value="1"/>
</dbReference>
<comment type="cofactor">
    <cofactor evidence="1">
        <name>Mg(2+)</name>
        <dbReference type="ChEBI" id="CHEBI:18420"/>
    </cofactor>
</comment>
<dbReference type="Proteomes" id="UP001527866">
    <property type="component" value="Unassembled WGS sequence"/>
</dbReference>
<proteinExistence type="predicted"/>
<dbReference type="InterPro" id="IPR011206">
    <property type="entry name" value="Citrate_lyase_beta/mcl1/mcl2"/>
</dbReference>
<keyword evidence="6" id="KW-1185">Reference proteome</keyword>
<dbReference type="RefSeq" id="WP_270683181.1">
    <property type="nucleotide sequence ID" value="NZ_JAQFWQ010000002.1"/>
</dbReference>
<dbReference type="InterPro" id="IPR040442">
    <property type="entry name" value="Pyrv_kinase-like_dom_sf"/>
</dbReference>
<evidence type="ECO:0000256" key="2">
    <source>
        <dbReference type="ARBA" id="ARBA00022723"/>
    </source>
</evidence>
<dbReference type="Pfam" id="PF03328">
    <property type="entry name" value="HpcH_HpaI"/>
    <property type="match status" value="1"/>
</dbReference>
<accession>A0ABT4TX44</accession>
<dbReference type="PIRSF" id="PIRSF015582">
    <property type="entry name" value="Cit_lyase_B"/>
    <property type="match status" value="1"/>
</dbReference>
<keyword evidence="3" id="KW-0460">Magnesium</keyword>
<reference evidence="5 6" key="1">
    <citation type="submission" date="2023-01" db="EMBL/GenBank/DDBJ databases">
        <title>Draft genome sequence of Nocardiopsis sp. RSe5-2 isolated from halophytes.</title>
        <authorList>
            <person name="Duangmal K."/>
            <person name="Chantavorakit T."/>
        </authorList>
    </citation>
    <scope>NUCLEOTIDE SEQUENCE [LARGE SCALE GENOMIC DNA]</scope>
    <source>
        <strain evidence="5 6">RSe5-2</strain>
    </source>
</reference>
<evidence type="ECO:0000313" key="5">
    <source>
        <dbReference type="EMBL" id="MDA2809268.1"/>
    </source>
</evidence>
<keyword evidence="5" id="KW-0456">Lyase</keyword>
<protein>
    <submittedName>
        <fullName evidence="5">CoA ester lyase</fullName>
    </submittedName>
</protein>
<dbReference type="PANTHER" id="PTHR32308:SF10">
    <property type="entry name" value="CITRATE LYASE SUBUNIT BETA"/>
    <property type="match status" value="1"/>
</dbReference>
<sequence length="314" mass="33807">MAPFRSRRSVLAVPASNPRFVEKARGIASDAFFLDLEDAVAPSEKERARDAAAAALTEGGWGARVRTVRVNALDTPWTYRDVATVVERAGADLDCLVLPKVTDPVHVQWLDLLLTQVERACGLEAGRIGIEAQIEDARGLSAVDAIAAASPRLETLVYGPADFMASMNMRSLEVGAQPPGYDVGDAYHYVLFRILTAARANGLQAVDGPELKVRDPEAFRASAGRTAALGYDGKWTVHPSQVEAANEIYSPSQEEFDRAERILDAYEHATSVERRGAVTLDGEMLDEASRKMALVVSAKGRAAGLTRSDAPRSG</sequence>
<dbReference type="Gene3D" id="3.20.20.60">
    <property type="entry name" value="Phosphoenolpyruvate-binding domains"/>
    <property type="match status" value="1"/>
</dbReference>
<gene>
    <name evidence="5" type="ORF">O4J56_01340</name>
</gene>
<name>A0ABT4TX44_9ACTN</name>
<dbReference type="GO" id="GO:0016829">
    <property type="term" value="F:lyase activity"/>
    <property type="evidence" value="ECO:0007669"/>
    <property type="project" value="UniProtKB-KW"/>
</dbReference>
<organism evidence="5 6">
    <name type="scientific">Nocardiopsis endophytica</name>
    <dbReference type="NCBI Taxonomy" id="3018445"/>
    <lineage>
        <taxon>Bacteria</taxon>
        <taxon>Bacillati</taxon>
        <taxon>Actinomycetota</taxon>
        <taxon>Actinomycetes</taxon>
        <taxon>Streptosporangiales</taxon>
        <taxon>Nocardiopsidaceae</taxon>
        <taxon>Nocardiopsis</taxon>
    </lineage>
</organism>
<dbReference type="SUPFAM" id="SSF51621">
    <property type="entry name" value="Phosphoenolpyruvate/pyruvate domain"/>
    <property type="match status" value="1"/>
</dbReference>
<dbReference type="InterPro" id="IPR005000">
    <property type="entry name" value="Aldolase/citrate-lyase_domain"/>
</dbReference>
<dbReference type="EMBL" id="JAQFWQ010000002">
    <property type="protein sequence ID" value="MDA2809268.1"/>
    <property type="molecule type" value="Genomic_DNA"/>
</dbReference>